<comment type="cofactor">
    <cofactor evidence="1">
        <name>Zn(2+)</name>
        <dbReference type="ChEBI" id="CHEBI:29105"/>
    </cofactor>
</comment>
<proteinExistence type="inferred from homology"/>
<accession>A0ABQ8JZJ7</accession>
<keyword evidence="3" id="KW-0479">Metal-binding</keyword>
<evidence type="ECO:0000259" key="6">
    <source>
        <dbReference type="SMART" id="SM00829"/>
    </source>
</evidence>
<protein>
    <submittedName>
        <fullName evidence="7">Chaperonin 10-like protein</fullName>
    </submittedName>
</protein>
<name>A0ABQ8JZJ7_9APHY</name>
<dbReference type="Proteomes" id="UP000814176">
    <property type="component" value="Unassembled WGS sequence"/>
</dbReference>
<dbReference type="Gene3D" id="3.40.50.720">
    <property type="entry name" value="NAD(P)-binding Rossmann-like Domain"/>
    <property type="match status" value="1"/>
</dbReference>
<sequence>MAHPKSYKAYGFTEKGGPLKPITFDWHDPEQGEVIVKVVACGVCASDEAAKYAAFPGIKFPIVPGHEVVGDVVAIPPTEKKWKIGQRVGSGWHGGHCHTCSRCSVGDFVTCEQQDINGITRHGAYAEYVTLRTEAVVALPEGIDPAEVAPLMCAGVTTFNSLRNMSGKPPQYVAIQGIGGLGHLGIQFAKAMGFRVVALSSSPAKAELARELGAEVYIDGSKVNQAEALQQLGGAAVIMCTAPNSETIRGLLPGLAVNGELLILAIADEASIPLSALIQKRTSIRGWPSGTAADSEDCVKFAQANGIRTMVTKFPLDKAQEAYDHRSSARFRAVIVP</sequence>
<feature type="domain" description="Enoyl reductase (ER)" evidence="6">
    <location>
        <begin position="17"/>
        <end position="335"/>
    </location>
</feature>
<dbReference type="InterPro" id="IPR013149">
    <property type="entry name" value="ADH-like_C"/>
</dbReference>
<dbReference type="InterPro" id="IPR011032">
    <property type="entry name" value="GroES-like_sf"/>
</dbReference>
<organism evidence="7 8">
    <name type="scientific">Rhodofomes roseus</name>
    <dbReference type="NCBI Taxonomy" id="34475"/>
    <lineage>
        <taxon>Eukaryota</taxon>
        <taxon>Fungi</taxon>
        <taxon>Dikarya</taxon>
        <taxon>Basidiomycota</taxon>
        <taxon>Agaricomycotina</taxon>
        <taxon>Agaricomycetes</taxon>
        <taxon>Polyporales</taxon>
        <taxon>Rhodofomes</taxon>
    </lineage>
</organism>
<evidence type="ECO:0000256" key="5">
    <source>
        <dbReference type="ARBA" id="ARBA00023002"/>
    </source>
</evidence>
<evidence type="ECO:0000256" key="2">
    <source>
        <dbReference type="ARBA" id="ARBA00008072"/>
    </source>
</evidence>
<dbReference type="RefSeq" id="XP_047773179.1">
    <property type="nucleotide sequence ID" value="XM_047921183.1"/>
</dbReference>
<dbReference type="PANTHER" id="PTHR42940">
    <property type="entry name" value="ALCOHOL DEHYDROGENASE 1-RELATED"/>
    <property type="match status" value="1"/>
</dbReference>
<evidence type="ECO:0000313" key="8">
    <source>
        <dbReference type="Proteomes" id="UP000814176"/>
    </source>
</evidence>
<gene>
    <name evidence="7" type="ORF">C8Q71DRAFT_717697</name>
</gene>
<evidence type="ECO:0000256" key="1">
    <source>
        <dbReference type="ARBA" id="ARBA00001947"/>
    </source>
</evidence>
<dbReference type="InterPro" id="IPR013154">
    <property type="entry name" value="ADH-like_N"/>
</dbReference>
<dbReference type="Pfam" id="PF00107">
    <property type="entry name" value="ADH_zinc_N"/>
    <property type="match status" value="1"/>
</dbReference>
<comment type="caution">
    <text evidence="7">The sequence shown here is derived from an EMBL/GenBank/DDBJ whole genome shotgun (WGS) entry which is preliminary data.</text>
</comment>
<keyword evidence="5" id="KW-0560">Oxidoreductase</keyword>
<dbReference type="EMBL" id="JADCUA010000035">
    <property type="protein sequence ID" value="KAH9829816.1"/>
    <property type="molecule type" value="Genomic_DNA"/>
</dbReference>
<dbReference type="SUPFAM" id="SSF50129">
    <property type="entry name" value="GroES-like"/>
    <property type="match status" value="1"/>
</dbReference>
<evidence type="ECO:0000256" key="3">
    <source>
        <dbReference type="ARBA" id="ARBA00022723"/>
    </source>
</evidence>
<dbReference type="SUPFAM" id="SSF51735">
    <property type="entry name" value="NAD(P)-binding Rossmann-fold domains"/>
    <property type="match status" value="1"/>
</dbReference>
<dbReference type="CDD" id="cd08296">
    <property type="entry name" value="CAD_like"/>
    <property type="match status" value="1"/>
</dbReference>
<dbReference type="Gene3D" id="3.90.180.10">
    <property type="entry name" value="Medium-chain alcohol dehydrogenases, catalytic domain"/>
    <property type="match status" value="1"/>
</dbReference>
<evidence type="ECO:0000313" key="7">
    <source>
        <dbReference type="EMBL" id="KAH9829816.1"/>
    </source>
</evidence>
<comment type="similarity">
    <text evidence="2">Belongs to the zinc-containing alcohol dehydrogenase family.</text>
</comment>
<dbReference type="PANTHER" id="PTHR42940:SF7">
    <property type="entry name" value="ALCOHOL DEHYDROGENASE-LIKE N-TERMINAL DOMAIN-CONTAINING PROTEIN"/>
    <property type="match status" value="1"/>
</dbReference>
<dbReference type="GeneID" id="72001915"/>
<evidence type="ECO:0000256" key="4">
    <source>
        <dbReference type="ARBA" id="ARBA00022833"/>
    </source>
</evidence>
<reference evidence="7 8" key="1">
    <citation type="journal article" date="2021" name="Environ. Microbiol.">
        <title>Gene family expansions and transcriptome signatures uncover fungal adaptations to wood decay.</title>
        <authorList>
            <person name="Hage H."/>
            <person name="Miyauchi S."/>
            <person name="Viragh M."/>
            <person name="Drula E."/>
            <person name="Min B."/>
            <person name="Chaduli D."/>
            <person name="Navarro D."/>
            <person name="Favel A."/>
            <person name="Norest M."/>
            <person name="Lesage-Meessen L."/>
            <person name="Balint B."/>
            <person name="Merenyi Z."/>
            <person name="de Eugenio L."/>
            <person name="Morin E."/>
            <person name="Martinez A.T."/>
            <person name="Baldrian P."/>
            <person name="Stursova M."/>
            <person name="Martinez M.J."/>
            <person name="Novotny C."/>
            <person name="Magnuson J.K."/>
            <person name="Spatafora J.W."/>
            <person name="Maurice S."/>
            <person name="Pangilinan J."/>
            <person name="Andreopoulos W."/>
            <person name="LaButti K."/>
            <person name="Hundley H."/>
            <person name="Na H."/>
            <person name="Kuo A."/>
            <person name="Barry K."/>
            <person name="Lipzen A."/>
            <person name="Henrissat B."/>
            <person name="Riley R."/>
            <person name="Ahrendt S."/>
            <person name="Nagy L.G."/>
            <person name="Grigoriev I.V."/>
            <person name="Martin F."/>
            <person name="Rosso M.N."/>
        </authorList>
    </citation>
    <scope>NUCLEOTIDE SEQUENCE [LARGE SCALE GENOMIC DNA]</scope>
    <source>
        <strain evidence="7 8">CIRM-BRFM 1785</strain>
    </source>
</reference>
<dbReference type="Pfam" id="PF08240">
    <property type="entry name" value="ADH_N"/>
    <property type="match status" value="1"/>
</dbReference>
<dbReference type="InterPro" id="IPR020843">
    <property type="entry name" value="ER"/>
</dbReference>
<keyword evidence="8" id="KW-1185">Reference proteome</keyword>
<keyword evidence="4" id="KW-0862">Zinc</keyword>
<dbReference type="InterPro" id="IPR036291">
    <property type="entry name" value="NAD(P)-bd_dom_sf"/>
</dbReference>
<dbReference type="SMART" id="SM00829">
    <property type="entry name" value="PKS_ER"/>
    <property type="match status" value="1"/>
</dbReference>